<dbReference type="InParanoid" id="A0A2H3CZ09"/>
<keyword evidence="2" id="KW-1185">Reference proteome</keyword>
<dbReference type="Proteomes" id="UP000217790">
    <property type="component" value="Unassembled WGS sequence"/>
</dbReference>
<organism evidence="1 2">
    <name type="scientific">Armillaria gallica</name>
    <name type="common">Bulbous honey fungus</name>
    <name type="synonym">Armillaria bulbosa</name>
    <dbReference type="NCBI Taxonomy" id="47427"/>
    <lineage>
        <taxon>Eukaryota</taxon>
        <taxon>Fungi</taxon>
        <taxon>Dikarya</taxon>
        <taxon>Basidiomycota</taxon>
        <taxon>Agaricomycotina</taxon>
        <taxon>Agaricomycetes</taxon>
        <taxon>Agaricomycetidae</taxon>
        <taxon>Agaricales</taxon>
        <taxon>Marasmiineae</taxon>
        <taxon>Physalacriaceae</taxon>
        <taxon>Armillaria</taxon>
    </lineage>
</organism>
<dbReference type="AlphaFoldDB" id="A0A2H3CZ09"/>
<protein>
    <submittedName>
        <fullName evidence="1">Uncharacterized protein</fullName>
    </submittedName>
</protein>
<reference evidence="2" key="1">
    <citation type="journal article" date="2017" name="Nat. Ecol. Evol.">
        <title>Genome expansion and lineage-specific genetic innovations in the forest pathogenic fungi Armillaria.</title>
        <authorList>
            <person name="Sipos G."/>
            <person name="Prasanna A.N."/>
            <person name="Walter M.C."/>
            <person name="O'Connor E."/>
            <person name="Balint B."/>
            <person name="Krizsan K."/>
            <person name="Kiss B."/>
            <person name="Hess J."/>
            <person name="Varga T."/>
            <person name="Slot J."/>
            <person name="Riley R."/>
            <person name="Boka B."/>
            <person name="Rigling D."/>
            <person name="Barry K."/>
            <person name="Lee J."/>
            <person name="Mihaltcheva S."/>
            <person name="LaButti K."/>
            <person name="Lipzen A."/>
            <person name="Waldron R."/>
            <person name="Moloney N.M."/>
            <person name="Sperisen C."/>
            <person name="Kredics L."/>
            <person name="Vagvoelgyi C."/>
            <person name="Patrignani A."/>
            <person name="Fitzpatrick D."/>
            <person name="Nagy I."/>
            <person name="Doyle S."/>
            <person name="Anderson J.B."/>
            <person name="Grigoriev I.V."/>
            <person name="Gueldener U."/>
            <person name="Muensterkoetter M."/>
            <person name="Nagy L.G."/>
        </authorList>
    </citation>
    <scope>NUCLEOTIDE SEQUENCE [LARGE SCALE GENOMIC DNA]</scope>
    <source>
        <strain evidence="2">Ar21-2</strain>
    </source>
</reference>
<gene>
    <name evidence="1" type="ORF">ARMGADRAFT_1033986</name>
</gene>
<evidence type="ECO:0000313" key="1">
    <source>
        <dbReference type="EMBL" id="PBK88289.1"/>
    </source>
</evidence>
<accession>A0A2H3CZ09</accession>
<sequence>MQAVWPGCLSQLVQWVKGKQFHQGSFFNRYSAIVAVGELQKMLGHGDDKERPSLLDEAHIYADQSLWPHEVSDDRGSSSITIVTGSPTLHRVHHKMYQMHVNNIKTAWVGERYIEDN</sequence>
<dbReference type="EMBL" id="KZ293673">
    <property type="protein sequence ID" value="PBK88289.1"/>
    <property type="molecule type" value="Genomic_DNA"/>
</dbReference>
<name>A0A2H3CZ09_ARMGA</name>
<evidence type="ECO:0000313" key="2">
    <source>
        <dbReference type="Proteomes" id="UP000217790"/>
    </source>
</evidence>
<proteinExistence type="predicted"/>